<dbReference type="PIRSF" id="PIRSF012318">
    <property type="entry name" value="UCP012318"/>
    <property type="match status" value="1"/>
</dbReference>
<dbReference type="Pfam" id="PF04305">
    <property type="entry name" value="DUF455"/>
    <property type="match status" value="1"/>
</dbReference>
<dbReference type="InterPro" id="IPR009078">
    <property type="entry name" value="Ferritin-like_SF"/>
</dbReference>
<dbReference type="CDD" id="cd00657">
    <property type="entry name" value="Ferritin_like"/>
    <property type="match status" value="1"/>
</dbReference>
<accession>A0A8J3B1M0</accession>
<reference evidence="1" key="1">
    <citation type="journal article" date="2014" name="Int. J. Syst. Evol. Microbiol.">
        <title>Complete genome sequence of Corynebacterium casei LMG S-19264T (=DSM 44701T), isolated from a smear-ripened cheese.</title>
        <authorList>
            <consortium name="US DOE Joint Genome Institute (JGI-PGF)"/>
            <person name="Walter F."/>
            <person name="Albersmeier A."/>
            <person name="Kalinowski J."/>
            <person name="Ruckert C."/>
        </authorList>
    </citation>
    <scope>NUCLEOTIDE SEQUENCE</scope>
    <source>
        <strain evidence="1">CCM 7664</strain>
    </source>
</reference>
<dbReference type="RefSeq" id="WP_188419275.1">
    <property type="nucleotide sequence ID" value="NZ_BMDP01000001.1"/>
</dbReference>
<evidence type="ECO:0000313" key="2">
    <source>
        <dbReference type="Proteomes" id="UP000627205"/>
    </source>
</evidence>
<evidence type="ECO:0008006" key="3">
    <source>
        <dbReference type="Google" id="ProtNLM"/>
    </source>
</evidence>
<keyword evidence="2" id="KW-1185">Reference proteome</keyword>
<protein>
    <recommendedName>
        <fullName evidence="3">Ferritin-like domain-containing protein</fullName>
    </recommendedName>
</protein>
<reference evidence="1" key="2">
    <citation type="submission" date="2020-09" db="EMBL/GenBank/DDBJ databases">
        <authorList>
            <person name="Sun Q."/>
            <person name="Sedlacek I."/>
        </authorList>
    </citation>
    <scope>NUCLEOTIDE SEQUENCE</scope>
    <source>
        <strain evidence="1">CCM 7664</strain>
    </source>
</reference>
<comment type="caution">
    <text evidence="1">The sequence shown here is derived from an EMBL/GenBank/DDBJ whole genome shotgun (WGS) entry which is preliminary data.</text>
</comment>
<dbReference type="PANTHER" id="PTHR42782">
    <property type="entry name" value="SI:CH73-314G15.3"/>
    <property type="match status" value="1"/>
</dbReference>
<dbReference type="PANTHER" id="PTHR42782:SF4">
    <property type="entry name" value="DUF455 DOMAIN-CONTAINING PROTEIN"/>
    <property type="match status" value="1"/>
</dbReference>
<name>A0A8J3B1M0_9BURK</name>
<proteinExistence type="predicted"/>
<dbReference type="Proteomes" id="UP000627205">
    <property type="component" value="Unassembled WGS sequence"/>
</dbReference>
<dbReference type="AlphaFoldDB" id="A0A8J3B1M0"/>
<gene>
    <name evidence="1" type="ORF">GCM10011430_03780</name>
</gene>
<organism evidence="1 2">
    <name type="scientific">Oxalicibacterium solurbis</name>
    <dbReference type="NCBI Taxonomy" id="69280"/>
    <lineage>
        <taxon>Bacteria</taxon>
        <taxon>Pseudomonadati</taxon>
        <taxon>Pseudomonadota</taxon>
        <taxon>Betaproteobacteria</taxon>
        <taxon>Burkholderiales</taxon>
        <taxon>Oxalobacteraceae</taxon>
        <taxon>Oxalicibacterium</taxon>
    </lineage>
</organism>
<sequence length="287" mass="31547">MRSSVSSFASNESAAELRLAALRLTEEVDPASKARNTIALAATWQQGRLALDSQAMLQPSLPIPGRPEKPELISPKFVKQRSMHTEEGRAATIHALAHIEFNAINLALDAIWRFAGMPDDYYADWLKVAGEEALHFSLLSDHLQKLGWRYGDFPAHNSLWEMAEKTSEDVLARMALVPRTLEARGLDASPPMRAKLAQAGDHAAAAILDIILRDEIGHVAIGNRWYNMLCAQRDLDPVALYPQLAQQYKAPVLRGPFNLPARRDAGFSDAELHALSAGALAAADRDQ</sequence>
<dbReference type="EMBL" id="BMDP01000001">
    <property type="protein sequence ID" value="GGI53204.1"/>
    <property type="molecule type" value="Genomic_DNA"/>
</dbReference>
<dbReference type="InterPro" id="IPR007402">
    <property type="entry name" value="DUF455"/>
</dbReference>
<evidence type="ECO:0000313" key="1">
    <source>
        <dbReference type="EMBL" id="GGI53204.1"/>
    </source>
</evidence>
<dbReference type="SUPFAM" id="SSF47240">
    <property type="entry name" value="Ferritin-like"/>
    <property type="match status" value="1"/>
</dbReference>
<dbReference type="InterPro" id="IPR011197">
    <property type="entry name" value="UCP012318"/>
</dbReference>